<keyword evidence="3" id="KW-0804">Transcription</keyword>
<evidence type="ECO:0000256" key="4">
    <source>
        <dbReference type="PROSITE-ProRule" id="PRU00335"/>
    </source>
</evidence>
<sequence length="239" mass="27287">MVSAMRNKRASLHICIQNSLMLLRMQPHYGLFMDIIDAPVGRREKRKQEIRARIEDAAYRLFQRYGIEETSIEQICQEADVARRTFYGHFPNKHALLGGLGMSRLYNRAEPMLHELMTTQRSTRGRLQAMIDYIEAGFAGMNGIDRQLILVGPTAFAEDQERQREIGSSAMAHFTQLIRSGVELGDVNPEFSPEMLATTVVGTLNTLTINWCLDDDYPVFAKLEEARRLFETLICKDNA</sequence>
<dbReference type="InterPro" id="IPR023772">
    <property type="entry name" value="DNA-bd_HTH_TetR-type_CS"/>
</dbReference>
<accession>A0A5B0WRF7</accession>
<dbReference type="InterPro" id="IPR050109">
    <property type="entry name" value="HTH-type_TetR-like_transc_reg"/>
</dbReference>
<evidence type="ECO:0000256" key="1">
    <source>
        <dbReference type="ARBA" id="ARBA00023015"/>
    </source>
</evidence>
<dbReference type="SUPFAM" id="SSF46689">
    <property type="entry name" value="Homeodomain-like"/>
    <property type="match status" value="1"/>
</dbReference>
<dbReference type="InterPro" id="IPR001647">
    <property type="entry name" value="HTH_TetR"/>
</dbReference>
<dbReference type="Pfam" id="PF00440">
    <property type="entry name" value="TetR_N"/>
    <property type="match status" value="1"/>
</dbReference>
<keyword evidence="7" id="KW-1185">Reference proteome</keyword>
<dbReference type="GO" id="GO:0003700">
    <property type="term" value="F:DNA-binding transcription factor activity"/>
    <property type="evidence" value="ECO:0007669"/>
    <property type="project" value="TreeGrafter"/>
</dbReference>
<dbReference type="AlphaFoldDB" id="A0A5B0WRF7"/>
<comment type="caution">
    <text evidence="6">The sequence shown here is derived from an EMBL/GenBank/DDBJ whole genome shotgun (WGS) entry which is preliminary data.</text>
</comment>
<dbReference type="PROSITE" id="PS01081">
    <property type="entry name" value="HTH_TETR_1"/>
    <property type="match status" value="1"/>
</dbReference>
<name>A0A5B0WRF7_9GAMM</name>
<dbReference type="PRINTS" id="PR00455">
    <property type="entry name" value="HTHTETR"/>
</dbReference>
<evidence type="ECO:0000259" key="5">
    <source>
        <dbReference type="PROSITE" id="PS50977"/>
    </source>
</evidence>
<dbReference type="InterPro" id="IPR009057">
    <property type="entry name" value="Homeodomain-like_sf"/>
</dbReference>
<gene>
    <name evidence="6" type="ORF">F0M18_14885</name>
</gene>
<proteinExistence type="predicted"/>
<feature type="domain" description="HTH tetR-type" evidence="5">
    <location>
        <begin position="48"/>
        <end position="108"/>
    </location>
</feature>
<dbReference type="SUPFAM" id="SSF48498">
    <property type="entry name" value="Tetracyclin repressor-like, C-terminal domain"/>
    <property type="match status" value="1"/>
</dbReference>
<protein>
    <submittedName>
        <fullName evidence="6">TetR/AcrR family transcriptional regulator</fullName>
    </submittedName>
</protein>
<evidence type="ECO:0000256" key="2">
    <source>
        <dbReference type="ARBA" id="ARBA00023125"/>
    </source>
</evidence>
<feature type="DNA-binding region" description="H-T-H motif" evidence="4">
    <location>
        <begin position="71"/>
        <end position="90"/>
    </location>
</feature>
<dbReference type="PROSITE" id="PS50977">
    <property type="entry name" value="HTH_TETR_2"/>
    <property type="match status" value="1"/>
</dbReference>
<dbReference type="PANTHER" id="PTHR30055:SF234">
    <property type="entry name" value="HTH-TYPE TRANSCRIPTIONAL REGULATOR BETI"/>
    <property type="match status" value="1"/>
</dbReference>
<reference evidence="6 7" key="1">
    <citation type="submission" date="2019-09" db="EMBL/GenBank/DDBJ databases">
        <authorList>
            <person name="Chen X.-Y."/>
        </authorList>
    </citation>
    <scope>NUCLEOTIDE SEQUENCE [LARGE SCALE GENOMIC DNA]</scope>
    <source>
        <strain evidence="6 7">NY5</strain>
    </source>
</reference>
<evidence type="ECO:0000313" key="6">
    <source>
        <dbReference type="EMBL" id="KAA1189632.1"/>
    </source>
</evidence>
<dbReference type="Proteomes" id="UP000323708">
    <property type="component" value="Unassembled WGS sequence"/>
</dbReference>
<dbReference type="Gene3D" id="1.10.357.10">
    <property type="entry name" value="Tetracycline Repressor, domain 2"/>
    <property type="match status" value="1"/>
</dbReference>
<dbReference type="PANTHER" id="PTHR30055">
    <property type="entry name" value="HTH-TYPE TRANSCRIPTIONAL REGULATOR RUTR"/>
    <property type="match status" value="1"/>
</dbReference>
<dbReference type="InterPro" id="IPR036271">
    <property type="entry name" value="Tet_transcr_reg_TetR-rel_C_sf"/>
</dbReference>
<dbReference type="EMBL" id="VTUX01000007">
    <property type="protein sequence ID" value="KAA1189632.1"/>
    <property type="molecule type" value="Genomic_DNA"/>
</dbReference>
<keyword evidence="2 4" id="KW-0238">DNA-binding</keyword>
<keyword evidence="1" id="KW-0805">Transcription regulation</keyword>
<organism evidence="6 7">
    <name type="scientific">Pseudohalioglobus sediminis</name>
    <dbReference type="NCBI Taxonomy" id="2606449"/>
    <lineage>
        <taxon>Bacteria</taxon>
        <taxon>Pseudomonadati</taxon>
        <taxon>Pseudomonadota</taxon>
        <taxon>Gammaproteobacteria</taxon>
        <taxon>Cellvibrionales</taxon>
        <taxon>Halieaceae</taxon>
        <taxon>Pseudohalioglobus</taxon>
    </lineage>
</organism>
<evidence type="ECO:0000313" key="7">
    <source>
        <dbReference type="Proteomes" id="UP000323708"/>
    </source>
</evidence>
<evidence type="ECO:0000256" key="3">
    <source>
        <dbReference type="ARBA" id="ARBA00023163"/>
    </source>
</evidence>
<dbReference type="GO" id="GO:0000976">
    <property type="term" value="F:transcription cis-regulatory region binding"/>
    <property type="evidence" value="ECO:0007669"/>
    <property type="project" value="TreeGrafter"/>
</dbReference>